<dbReference type="AlphaFoldDB" id="A0A371F8E0"/>
<evidence type="ECO:0000256" key="1">
    <source>
        <dbReference type="ARBA" id="ARBA00022854"/>
    </source>
</evidence>
<organism evidence="4 5">
    <name type="scientific">Mucuna pruriens</name>
    <name type="common">Velvet bean</name>
    <name type="synonym">Dolichos pruriens</name>
    <dbReference type="NCBI Taxonomy" id="157652"/>
    <lineage>
        <taxon>Eukaryota</taxon>
        <taxon>Viridiplantae</taxon>
        <taxon>Streptophyta</taxon>
        <taxon>Embryophyta</taxon>
        <taxon>Tracheophyta</taxon>
        <taxon>Spermatophyta</taxon>
        <taxon>Magnoliopsida</taxon>
        <taxon>eudicotyledons</taxon>
        <taxon>Gunneridae</taxon>
        <taxon>Pentapetalae</taxon>
        <taxon>rosids</taxon>
        <taxon>fabids</taxon>
        <taxon>Fabales</taxon>
        <taxon>Fabaceae</taxon>
        <taxon>Papilionoideae</taxon>
        <taxon>50 kb inversion clade</taxon>
        <taxon>NPAAA clade</taxon>
        <taxon>indigoferoid/millettioid clade</taxon>
        <taxon>Phaseoleae</taxon>
        <taxon>Mucuna</taxon>
    </lineage>
</organism>
<name>A0A371F8E0_MUCPR</name>
<keyword evidence="2" id="KW-1015">Disulfide bond</keyword>
<feature type="domain" description="Albumin I chain a" evidence="3">
    <location>
        <begin position="91"/>
        <end position="135"/>
    </location>
</feature>
<comment type="caution">
    <text evidence="4">The sequence shown here is derived from an EMBL/GenBank/DDBJ whole genome shotgun (WGS) entry which is preliminary data.</text>
</comment>
<reference evidence="4" key="1">
    <citation type="submission" date="2018-05" db="EMBL/GenBank/DDBJ databases">
        <title>Draft genome of Mucuna pruriens seed.</title>
        <authorList>
            <person name="Nnadi N.E."/>
            <person name="Vos R."/>
            <person name="Hasami M.H."/>
            <person name="Devisetty U.K."/>
            <person name="Aguiy J.C."/>
        </authorList>
    </citation>
    <scope>NUCLEOTIDE SEQUENCE [LARGE SCALE GENOMIC DNA]</scope>
    <source>
        <strain evidence="4">JCA_2017</strain>
    </source>
</reference>
<dbReference type="Proteomes" id="UP000257109">
    <property type="component" value="Unassembled WGS sequence"/>
</dbReference>
<evidence type="ECO:0000313" key="4">
    <source>
        <dbReference type="EMBL" id="RDX74561.1"/>
    </source>
</evidence>
<proteinExistence type="predicted"/>
<dbReference type="EMBL" id="QJKJ01010137">
    <property type="protein sequence ID" value="RDX74561.1"/>
    <property type="molecule type" value="Genomic_DNA"/>
</dbReference>
<sequence length="141" mass="15304">MAYVRLAPLALFLLATSCIHVYICSNFVISFLVMFTPKKINAEGCGSICSPSADNPCSSSECSCVPHPFLRIFYCADPSEVASSAKMVDKHPSLCQSHDECIKKGNGNFCARYPNPGMDYGLCVNSETLKGFLKMPTATTE</sequence>
<dbReference type="PROSITE" id="PS51257">
    <property type="entry name" value="PROKAR_LIPOPROTEIN"/>
    <property type="match status" value="1"/>
</dbReference>
<dbReference type="STRING" id="157652.A0A371F8E0"/>
<feature type="non-terminal residue" evidence="4">
    <location>
        <position position="1"/>
    </location>
</feature>
<keyword evidence="5" id="KW-1185">Reference proteome</keyword>
<dbReference type="Pfam" id="PF16720">
    <property type="entry name" value="Albumin_I_a"/>
    <property type="match status" value="1"/>
</dbReference>
<dbReference type="InterPro" id="IPR032000">
    <property type="entry name" value="Albumin_I_a"/>
</dbReference>
<keyword evidence="1" id="KW-0960">Knottin</keyword>
<gene>
    <name evidence="4" type="ORF">CR513_45680</name>
</gene>
<evidence type="ECO:0000259" key="3">
    <source>
        <dbReference type="Pfam" id="PF16720"/>
    </source>
</evidence>
<accession>A0A371F8E0</accession>
<evidence type="ECO:0000313" key="5">
    <source>
        <dbReference type="Proteomes" id="UP000257109"/>
    </source>
</evidence>
<evidence type="ECO:0000256" key="2">
    <source>
        <dbReference type="ARBA" id="ARBA00023157"/>
    </source>
</evidence>
<protein>
    <recommendedName>
        <fullName evidence="3">Albumin I chain a domain-containing protein</fullName>
    </recommendedName>
</protein>